<dbReference type="AlphaFoldDB" id="A0A498BZZ8"/>
<feature type="transmembrane region" description="Helical" evidence="7">
    <location>
        <begin position="179"/>
        <end position="197"/>
    </location>
</feature>
<evidence type="ECO:0000256" key="4">
    <source>
        <dbReference type="ARBA" id="ARBA00022692"/>
    </source>
</evidence>
<evidence type="ECO:0000256" key="5">
    <source>
        <dbReference type="ARBA" id="ARBA00022989"/>
    </source>
</evidence>
<sequence length="663" mass="72073">MTEWLAASLDWVAANPGWALALLFLIAFAEGLVGAGLIVPGAVLLFATGVLIGGGHLPLWPSLAAAYCGAVLGDSVSYGLGARYGPWLRGSWPLRRYPGVLDKGIAFFQAHGAKSVILGRFVGPIRGIIPAVAGMMHMPPGRFMLANLLSAVVWAPAYLFPGMVLGASMAVAMAVTTRLLLLLAMVLLALWLLWWVWHRHLRRLLRRWGTRLAWQARRWGRMHPLLGQALWPSRQAFRALGHHLGRLWWVAVALLAVLSTRIWLLGGPTLPDESILGYFQFLLPAGLHQALWLPALLVDAAAWAPALAIGLLWLILQGRVRVVLALGGAVVLAWAGGWGLGWWLGAIDVEPLYPGAPAHHFPDPDMAALAALLIASVVLATATYGVLRRPLLLLGGLVLLGVAGAAVLVGRVWVVDALGGFLLGAVAAGLVVLARLNTSRRRPERPLPLLVVAVLVLAGGLHAVQHTDLLRERIALSSGWPVATLSDWLTGELPAGQGREQRWLDGGRRPVDFQWLTGPSELERKLDQAGWQAPDRGLTGALRWLQPEPGLEAFPPLPRWHRGRLPALVRVLPVAEDKRWVLRLWPATLHLVDTPQQLWLGSLEQERVYPGWPVVWTEGLPVDMAEKQELAVLLAGEGALLRVEPGLPARVMPLLRPLPEPQR</sequence>
<proteinExistence type="inferred from homology"/>
<evidence type="ECO:0000313" key="9">
    <source>
        <dbReference type="EMBL" id="RLK48593.1"/>
    </source>
</evidence>
<comment type="caution">
    <text evidence="9">The sequence shown here is derived from an EMBL/GenBank/DDBJ whole genome shotgun (WGS) entry which is preliminary data.</text>
</comment>
<dbReference type="Proteomes" id="UP000275461">
    <property type="component" value="Unassembled WGS sequence"/>
</dbReference>
<feature type="transmembrane region" description="Helical" evidence="7">
    <location>
        <begin position="145"/>
        <end position="173"/>
    </location>
</feature>
<feature type="transmembrane region" description="Helical" evidence="7">
    <location>
        <begin position="247"/>
        <end position="270"/>
    </location>
</feature>
<keyword evidence="10" id="KW-1185">Reference proteome</keyword>
<keyword evidence="6 7" id="KW-0472">Membrane</keyword>
<evidence type="ECO:0000259" key="8">
    <source>
        <dbReference type="Pfam" id="PF09335"/>
    </source>
</evidence>
<comment type="subcellular location">
    <subcellularLocation>
        <location evidence="1">Cell membrane</location>
        <topology evidence="1">Multi-pass membrane protein</topology>
    </subcellularLocation>
</comment>
<feature type="transmembrane region" description="Helical" evidence="7">
    <location>
        <begin position="417"/>
        <end position="434"/>
    </location>
</feature>
<evidence type="ECO:0000256" key="2">
    <source>
        <dbReference type="ARBA" id="ARBA00010792"/>
    </source>
</evidence>
<feature type="transmembrane region" description="Helical" evidence="7">
    <location>
        <begin position="323"/>
        <end position="346"/>
    </location>
</feature>
<dbReference type="EMBL" id="RCDA01000002">
    <property type="protein sequence ID" value="RLK48593.1"/>
    <property type="molecule type" value="Genomic_DNA"/>
</dbReference>
<dbReference type="PANTHER" id="PTHR30353">
    <property type="entry name" value="INNER MEMBRANE PROTEIN DEDA-RELATED"/>
    <property type="match status" value="1"/>
</dbReference>
<dbReference type="RefSeq" id="WP_121442243.1">
    <property type="nucleotide sequence ID" value="NZ_RCDA01000002.1"/>
</dbReference>
<keyword evidence="4 7" id="KW-0812">Transmembrane</keyword>
<dbReference type="GO" id="GO:0005886">
    <property type="term" value="C:plasma membrane"/>
    <property type="evidence" value="ECO:0007669"/>
    <property type="project" value="UniProtKB-SubCell"/>
</dbReference>
<dbReference type="PANTHER" id="PTHR30353:SF15">
    <property type="entry name" value="INNER MEMBRANE PROTEIN YABI"/>
    <property type="match status" value="1"/>
</dbReference>
<feature type="transmembrane region" description="Helical" evidence="7">
    <location>
        <begin position="366"/>
        <end position="384"/>
    </location>
</feature>
<reference evidence="9 10" key="1">
    <citation type="submission" date="2018-10" db="EMBL/GenBank/DDBJ databases">
        <title>Genomic Encyclopedia of Type Strains, Phase IV (KMG-IV): sequencing the most valuable type-strain genomes for metagenomic binning, comparative biology and taxonomic classification.</title>
        <authorList>
            <person name="Goeker M."/>
        </authorList>
    </citation>
    <scope>NUCLEOTIDE SEQUENCE [LARGE SCALE GENOMIC DNA]</scope>
    <source>
        <strain evidence="9 10">DSM 12769</strain>
    </source>
</reference>
<feature type="transmembrane region" description="Helical" evidence="7">
    <location>
        <begin position="290"/>
        <end position="316"/>
    </location>
</feature>
<comment type="similarity">
    <text evidence="2">Belongs to the DedA family.</text>
</comment>
<keyword evidence="3" id="KW-1003">Cell membrane</keyword>
<accession>A0A498BZZ8</accession>
<gene>
    <name evidence="9" type="ORF">DFR31_1698</name>
</gene>
<feature type="transmembrane region" description="Helical" evidence="7">
    <location>
        <begin position="446"/>
        <end position="464"/>
    </location>
</feature>
<organism evidence="9 10">
    <name type="scientific">Alkalispirillum mobile</name>
    <dbReference type="NCBI Taxonomy" id="85925"/>
    <lineage>
        <taxon>Bacteria</taxon>
        <taxon>Pseudomonadati</taxon>
        <taxon>Pseudomonadota</taxon>
        <taxon>Gammaproteobacteria</taxon>
        <taxon>Chromatiales</taxon>
        <taxon>Ectothiorhodospiraceae</taxon>
        <taxon>Alkalispirillum</taxon>
    </lineage>
</organism>
<evidence type="ECO:0000256" key="3">
    <source>
        <dbReference type="ARBA" id="ARBA00022475"/>
    </source>
</evidence>
<dbReference type="InterPro" id="IPR032816">
    <property type="entry name" value="VTT_dom"/>
</dbReference>
<dbReference type="InterPro" id="IPR032818">
    <property type="entry name" value="DedA-like"/>
</dbReference>
<protein>
    <submittedName>
        <fullName evidence="9">Undecaprenyl-diphosphatase</fullName>
    </submittedName>
</protein>
<evidence type="ECO:0000313" key="10">
    <source>
        <dbReference type="Proteomes" id="UP000275461"/>
    </source>
</evidence>
<feature type="transmembrane region" description="Helical" evidence="7">
    <location>
        <begin position="20"/>
        <end position="53"/>
    </location>
</feature>
<dbReference type="Pfam" id="PF09335">
    <property type="entry name" value="VTT_dom"/>
    <property type="match status" value="1"/>
</dbReference>
<evidence type="ECO:0000256" key="6">
    <source>
        <dbReference type="ARBA" id="ARBA00023136"/>
    </source>
</evidence>
<feature type="transmembrane region" description="Helical" evidence="7">
    <location>
        <begin position="391"/>
        <end position="411"/>
    </location>
</feature>
<evidence type="ECO:0000256" key="1">
    <source>
        <dbReference type="ARBA" id="ARBA00004651"/>
    </source>
</evidence>
<feature type="domain" description="VTT" evidence="8">
    <location>
        <begin position="39"/>
        <end position="162"/>
    </location>
</feature>
<evidence type="ECO:0000256" key="7">
    <source>
        <dbReference type="SAM" id="Phobius"/>
    </source>
</evidence>
<name>A0A498BZZ8_9GAMM</name>
<keyword evidence="5 7" id="KW-1133">Transmembrane helix</keyword>
<dbReference type="OrthoDB" id="9780918at2"/>